<dbReference type="RefSeq" id="WP_369413209.1">
    <property type="nucleotide sequence ID" value="NZ_JANFQP010000001.1"/>
</dbReference>
<evidence type="ECO:0000259" key="7">
    <source>
        <dbReference type="PROSITE" id="PS50850"/>
    </source>
</evidence>
<evidence type="ECO:0000256" key="3">
    <source>
        <dbReference type="ARBA" id="ARBA00022692"/>
    </source>
</evidence>
<evidence type="ECO:0000256" key="2">
    <source>
        <dbReference type="ARBA" id="ARBA00022475"/>
    </source>
</evidence>
<feature type="transmembrane region" description="Helical" evidence="6">
    <location>
        <begin position="159"/>
        <end position="181"/>
    </location>
</feature>
<feature type="transmembrane region" description="Helical" evidence="6">
    <location>
        <begin position="237"/>
        <end position="255"/>
    </location>
</feature>
<sequence length="383" mass="40542">MMTKNLLPLALGGLAIGTTEFVIMGLLPDVAQSLSISIPEAGHLISSYAFGVVVGAPLLVAFSVKHPPKKTLIALMIIFTIFNALSALSPNYYTLMVARFLAGLPHGAFFGVGTVVAVNLAKPGKQAQAIAAMFSGLALANLAMVPLVTFIGHHFSWRVAFGIVAFLGLITLFSLKLWLPNIPPVATPSLKDDLAFFKTKKALNIIAITAIGFGGLFAWFSYIAPYLTHIAGFSENSVSYIMILAGAGMVVGNYLGGFMADRMKPVLAAGILMISMVLILVAVFLFSDTKTSALILTFGCGVLSMAVGTPINIMMLKAAKDSQMMGAAFMQASFNVANSLGAFFGGIPLVYGLGYNYPSLVGAFMAFIGFILILIHYQKSKVE</sequence>
<keyword evidence="4 6" id="KW-1133">Transmembrane helix</keyword>
<dbReference type="Proteomes" id="UP001597394">
    <property type="component" value="Unassembled WGS sequence"/>
</dbReference>
<dbReference type="InterPro" id="IPR036259">
    <property type="entry name" value="MFS_trans_sf"/>
</dbReference>
<keyword evidence="2" id="KW-1003">Cell membrane</keyword>
<protein>
    <submittedName>
        <fullName evidence="8">MFS transporter</fullName>
    </submittedName>
</protein>
<comment type="caution">
    <text evidence="8">The sequence shown here is derived from an EMBL/GenBank/DDBJ whole genome shotgun (WGS) entry which is preliminary data.</text>
</comment>
<dbReference type="PROSITE" id="PS50850">
    <property type="entry name" value="MFS"/>
    <property type="match status" value="1"/>
</dbReference>
<evidence type="ECO:0000256" key="1">
    <source>
        <dbReference type="ARBA" id="ARBA00004651"/>
    </source>
</evidence>
<keyword evidence="3 6" id="KW-0812">Transmembrane</keyword>
<feature type="transmembrane region" description="Helical" evidence="6">
    <location>
        <begin position="202"/>
        <end position="225"/>
    </location>
</feature>
<evidence type="ECO:0000256" key="4">
    <source>
        <dbReference type="ARBA" id="ARBA00022989"/>
    </source>
</evidence>
<feature type="transmembrane region" description="Helical" evidence="6">
    <location>
        <begin position="130"/>
        <end position="153"/>
    </location>
</feature>
<name>A0ABW5K669_9FLAO</name>
<keyword evidence="9" id="KW-1185">Reference proteome</keyword>
<feature type="transmembrane region" description="Helical" evidence="6">
    <location>
        <begin position="293"/>
        <end position="316"/>
    </location>
</feature>
<dbReference type="SUPFAM" id="SSF103473">
    <property type="entry name" value="MFS general substrate transporter"/>
    <property type="match status" value="1"/>
</dbReference>
<dbReference type="InterPro" id="IPR020846">
    <property type="entry name" value="MFS_dom"/>
</dbReference>
<dbReference type="PANTHER" id="PTHR43124">
    <property type="entry name" value="PURINE EFFLUX PUMP PBUE"/>
    <property type="match status" value="1"/>
</dbReference>
<gene>
    <name evidence="8" type="ORF">ACFSO8_02675</name>
</gene>
<feature type="transmembrane region" description="Helical" evidence="6">
    <location>
        <begin position="328"/>
        <end position="351"/>
    </location>
</feature>
<keyword evidence="5 6" id="KW-0472">Membrane</keyword>
<accession>A0ABW5K669</accession>
<evidence type="ECO:0000313" key="8">
    <source>
        <dbReference type="EMBL" id="MFD2544357.1"/>
    </source>
</evidence>
<organism evidence="8 9">
    <name type="scientific">Kaistella montana</name>
    <dbReference type="NCBI Taxonomy" id="1849733"/>
    <lineage>
        <taxon>Bacteria</taxon>
        <taxon>Pseudomonadati</taxon>
        <taxon>Bacteroidota</taxon>
        <taxon>Flavobacteriia</taxon>
        <taxon>Flavobacteriales</taxon>
        <taxon>Weeksellaceae</taxon>
        <taxon>Chryseobacterium group</taxon>
        <taxon>Kaistella</taxon>
    </lineage>
</organism>
<evidence type="ECO:0000256" key="5">
    <source>
        <dbReference type="ARBA" id="ARBA00023136"/>
    </source>
</evidence>
<feature type="transmembrane region" description="Helical" evidence="6">
    <location>
        <begin position="71"/>
        <end position="90"/>
    </location>
</feature>
<proteinExistence type="predicted"/>
<dbReference type="PANTHER" id="PTHR43124:SF6">
    <property type="entry name" value="TRANSPORTER ARAJ-RELATED"/>
    <property type="match status" value="1"/>
</dbReference>
<evidence type="ECO:0000256" key="6">
    <source>
        <dbReference type="SAM" id="Phobius"/>
    </source>
</evidence>
<dbReference type="EMBL" id="JBHULG010000001">
    <property type="protein sequence ID" value="MFD2544357.1"/>
    <property type="molecule type" value="Genomic_DNA"/>
</dbReference>
<feature type="transmembrane region" description="Helical" evidence="6">
    <location>
        <begin position="96"/>
        <end position="118"/>
    </location>
</feature>
<feature type="domain" description="Major facilitator superfamily (MFS) profile" evidence="7">
    <location>
        <begin position="5"/>
        <end position="381"/>
    </location>
</feature>
<reference evidence="9" key="1">
    <citation type="journal article" date="2019" name="Int. J. Syst. Evol. Microbiol.">
        <title>The Global Catalogue of Microorganisms (GCM) 10K type strain sequencing project: providing services to taxonomists for standard genome sequencing and annotation.</title>
        <authorList>
            <consortium name="The Broad Institute Genomics Platform"/>
            <consortium name="The Broad Institute Genome Sequencing Center for Infectious Disease"/>
            <person name="Wu L."/>
            <person name="Ma J."/>
        </authorList>
    </citation>
    <scope>NUCLEOTIDE SEQUENCE [LARGE SCALE GENOMIC DNA]</scope>
    <source>
        <strain evidence="9">KCTC 52204</strain>
    </source>
</reference>
<comment type="subcellular location">
    <subcellularLocation>
        <location evidence="1">Cell membrane</location>
        <topology evidence="1">Multi-pass membrane protein</topology>
    </subcellularLocation>
</comment>
<dbReference type="InterPro" id="IPR050189">
    <property type="entry name" value="MFS_Efflux_Transporters"/>
</dbReference>
<feature type="transmembrane region" description="Helical" evidence="6">
    <location>
        <begin position="45"/>
        <end position="64"/>
    </location>
</feature>
<feature type="transmembrane region" description="Helical" evidence="6">
    <location>
        <begin position="357"/>
        <end position="377"/>
    </location>
</feature>
<dbReference type="Pfam" id="PF07690">
    <property type="entry name" value="MFS_1"/>
    <property type="match status" value="1"/>
</dbReference>
<feature type="transmembrane region" description="Helical" evidence="6">
    <location>
        <begin position="267"/>
        <end position="287"/>
    </location>
</feature>
<evidence type="ECO:0000313" key="9">
    <source>
        <dbReference type="Proteomes" id="UP001597394"/>
    </source>
</evidence>
<dbReference type="Gene3D" id="1.20.1250.20">
    <property type="entry name" value="MFS general substrate transporter like domains"/>
    <property type="match status" value="2"/>
</dbReference>
<dbReference type="CDD" id="cd17324">
    <property type="entry name" value="MFS_NepI_like"/>
    <property type="match status" value="1"/>
</dbReference>
<dbReference type="InterPro" id="IPR011701">
    <property type="entry name" value="MFS"/>
</dbReference>